<proteinExistence type="predicted"/>
<dbReference type="Proteomes" id="UP000252770">
    <property type="component" value="Unassembled WGS sequence"/>
</dbReference>
<dbReference type="EMBL" id="QOUI01000001">
    <property type="protein sequence ID" value="RCK71350.1"/>
    <property type="molecule type" value="Genomic_DNA"/>
</dbReference>
<dbReference type="InterPro" id="IPR016499">
    <property type="entry name" value="NucleicA-bd_Rv2694c_prd"/>
</dbReference>
<dbReference type="PIRSF" id="PIRSF006910">
    <property type="entry name" value="NA_bind_Rv2694c_prd"/>
    <property type="match status" value="1"/>
</dbReference>
<accession>A0A367YZQ6</accession>
<dbReference type="GO" id="GO:0003677">
    <property type="term" value="F:DNA binding"/>
    <property type="evidence" value="ECO:0007669"/>
    <property type="project" value="UniProtKB-KW"/>
</dbReference>
<gene>
    <name evidence="1" type="ORF">DT076_02700</name>
</gene>
<keyword evidence="1" id="KW-0238">DNA-binding</keyword>
<sequence>MGQRERTERRGALTRAWSRLVSSDEELESADLQQEVRQCGATPLTACTDRDRVTASGAISAVTLQPRGNTRWLQADLKDGSGLLTLIWMGRRSIPGIEPGAHVKVQGRITTLDQQRVMFNPRYELLRCPR</sequence>
<evidence type="ECO:0000313" key="1">
    <source>
        <dbReference type="EMBL" id="RCK71350.1"/>
    </source>
</evidence>
<reference evidence="1 2" key="1">
    <citation type="submission" date="2018-07" db="EMBL/GenBank/DDBJ databases">
        <title>Desertimonas flava gen. nov. sp. nov.</title>
        <authorList>
            <person name="Liu S."/>
        </authorList>
    </citation>
    <scope>NUCLEOTIDE SEQUENCE [LARGE SCALE GENOMIC DNA]</scope>
    <source>
        <strain evidence="1 2">16Sb5-5</strain>
    </source>
</reference>
<name>A0A367YZQ6_9ACTN</name>
<dbReference type="CDD" id="cd04488">
    <property type="entry name" value="RecG_wedge_OBF"/>
    <property type="match status" value="1"/>
</dbReference>
<evidence type="ECO:0000313" key="2">
    <source>
        <dbReference type="Proteomes" id="UP000252770"/>
    </source>
</evidence>
<dbReference type="SUPFAM" id="SSF50249">
    <property type="entry name" value="Nucleic acid-binding proteins"/>
    <property type="match status" value="1"/>
</dbReference>
<dbReference type="AlphaFoldDB" id="A0A367YZQ6"/>
<organism evidence="1 2">
    <name type="scientific">Desertihabitans brevis</name>
    <dbReference type="NCBI Taxonomy" id="2268447"/>
    <lineage>
        <taxon>Bacteria</taxon>
        <taxon>Bacillati</taxon>
        <taxon>Actinomycetota</taxon>
        <taxon>Actinomycetes</taxon>
        <taxon>Propionibacteriales</taxon>
        <taxon>Propionibacteriaceae</taxon>
        <taxon>Desertihabitans</taxon>
    </lineage>
</organism>
<dbReference type="Gene3D" id="2.40.50.140">
    <property type="entry name" value="Nucleic acid-binding proteins"/>
    <property type="match status" value="1"/>
</dbReference>
<comment type="caution">
    <text evidence="1">The sequence shown here is derived from an EMBL/GenBank/DDBJ whole genome shotgun (WGS) entry which is preliminary data.</text>
</comment>
<dbReference type="InterPro" id="IPR012340">
    <property type="entry name" value="NA-bd_OB-fold"/>
</dbReference>
<protein>
    <submittedName>
        <fullName evidence="1">DNA-binding protein</fullName>
    </submittedName>
</protein>
<keyword evidence="2" id="KW-1185">Reference proteome</keyword>